<gene>
    <name evidence="2" type="primary">LOC108070442</name>
</gene>
<protein>
    <recommendedName>
        <fullName evidence="3">Alpha- and gamma-adaptin-binding protein p34-like</fullName>
    </recommendedName>
</protein>
<dbReference type="RefSeq" id="XP_017016408.1">
    <property type="nucleotide sequence ID" value="XM_017160919.3"/>
</dbReference>
<evidence type="ECO:0000313" key="2">
    <source>
        <dbReference type="RefSeq" id="XP_017016408.1"/>
    </source>
</evidence>
<name>A0A6P4I195_DROKI</name>
<dbReference type="InterPro" id="IPR019341">
    <property type="entry name" value="Alpha/Gamma-adaptin-bd_p34"/>
</dbReference>
<keyword evidence="1" id="KW-1185">Reference proteome</keyword>
<dbReference type="AlphaFoldDB" id="A0A6P4I195"/>
<dbReference type="GeneID" id="108070442"/>
<dbReference type="OMA" id="ECSLNCY"/>
<organism evidence="1 2">
    <name type="scientific">Drosophila kikkawai</name>
    <name type="common">Fruit fly</name>
    <dbReference type="NCBI Taxonomy" id="30033"/>
    <lineage>
        <taxon>Eukaryota</taxon>
        <taxon>Metazoa</taxon>
        <taxon>Ecdysozoa</taxon>
        <taxon>Arthropoda</taxon>
        <taxon>Hexapoda</taxon>
        <taxon>Insecta</taxon>
        <taxon>Pterygota</taxon>
        <taxon>Neoptera</taxon>
        <taxon>Endopterygota</taxon>
        <taxon>Diptera</taxon>
        <taxon>Brachycera</taxon>
        <taxon>Muscomorpha</taxon>
        <taxon>Ephydroidea</taxon>
        <taxon>Drosophilidae</taxon>
        <taxon>Drosophila</taxon>
        <taxon>Sophophora</taxon>
    </lineage>
</organism>
<dbReference type="PANTHER" id="PTHR14659">
    <property type="entry name" value="ALPHA- AND GAMMA-ADAPTIN-BINDING PROTEIN P34"/>
    <property type="match status" value="1"/>
</dbReference>
<accession>A0A6P4I195</accession>
<dbReference type="PANTHER" id="PTHR14659:SF1">
    <property type="entry name" value="ALPHA- AND GAMMA-ADAPTIN-BINDING PROTEIN P34"/>
    <property type="match status" value="1"/>
</dbReference>
<sequence>MNPVVLVLSYDSTISPLGIVENILSEMEQPKETNSTESSLDCYKCAIKTKYYKTSIHLVPFTGKLENVPEDILQATEALIIYFNPKDTSFIDTIPNTLSKNEQIQLGFLLTSSSTGGESGGISFGELKERTNFFFDIITLKKGSNSESDSDEGEKEYEEVVEGLKNVVWSNVTMGSKEHKDDISNDELDNQLKDFENLLLTAQSLRNDTSLTREQFLDRAEQFAGIVSAILNDNDSD</sequence>
<evidence type="ECO:0008006" key="3">
    <source>
        <dbReference type="Google" id="ProtNLM"/>
    </source>
</evidence>
<reference evidence="2" key="1">
    <citation type="submission" date="2025-08" db="UniProtKB">
        <authorList>
            <consortium name="RefSeq"/>
        </authorList>
    </citation>
    <scope>IDENTIFICATION</scope>
    <source>
        <strain evidence="2">14028-0561.14</strain>
        <tissue evidence="2">Whole fly</tissue>
    </source>
</reference>
<evidence type="ECO:0000313" key="1">
    <source>
        <dbReference type="Proteomes" id="UP001652661"/>
    </source>
</evidence>
<dbReference type="Pfam" id="PF10199">
    <property type="entry name" value="Adaptin_binding"/>
    <property type="match status" value="1"/>
</dbReference>
<dbReference type="OrthoDB" id="10261384at2759"/>
<proteinExistence type="predicted"/>
<dbReference type="Proteomes" id="UP001652661">
    <property type="component" value="Chromosome 3L"/>
</dbReference>